<reference evidence="6" key="2">
    <citation type="submission" date="2010-03" db="EMBL/GenBank/DDBJ databases">
        <authorList>
            <person name="Pajon A."/>
        </authorList>
    </citation>
    <scope>NUCLEOTIDE SEQUENCE</scope>
    <source>
        <strain evidence="6">Type strain: 18P13</strain>
    </source>
</reference>
<evidence type="ECO:0000256" key="4">
    <source>
        <dbReference type="ARBA" id="ARBA00023136"/>
    </source>
</evidence>
<dbReference type="CDD" id="cd16914">
    <property type="entry name" value="EcfT"/>
    <property type="match status" value="1"/>
</dbReference>
<keyword evidence="3 5" id="KW-1133">Transmembrane helix</keyword>
<feature type="transmembrane region" description="Helical" evidence="5">
    <location>
        <begin position="91"/>
        <end position="114"/>
    </location>
</feature>
<feature type="transmembrane region" description="Helical" evidence="5">
    <location>
        <begin position="219"/>
        <end position="238"/>
    </location>
</feature>
<evidence type="ECO:0000256" key="1">
    <source>
        <dbReference type="ARBA" id="ARBA00004141"/>
    </source>
</evidence>
<evidence type="ECO:0000313" key="7">
    <source>
        <dbReference type="Proteomes" id="UP000007054"/>
    </source>
</evidence>
<proteinExistence type="predicted"/>
<dbReference type="AlphaFoldDB" id="D4LDD8"/>
<keyword evidence="4 5" id="KW-0472">Membrane</keyword>
<sequence>MRRDHPLVLLCYFGTVLVLSMLTMHPLWIGTAFVSGCVVSGALSGWHALVKRLPGLVLFALGVALLNPLISHNGVTPLLFFRGNPITLEALCYGAVLGGLLSSLLLWGGIYSHLVDGEKILWLLGAVLPQAALLFSVAMRYLPALQRRYQQLHRLHTCMGLYRQDTFVHRLNGSFQLLSVLLGSALEDAVQTAYTMRARGYGSGKRTRMSLYRMRKREWTQLGCILLLTVCIGILLHRGAMQAQFYPRMEFQLGARELATAAGFGLLLLLPGLEEGGAWIRWHLWKPQHSALLMPERQSRR</sequence>
<feature type="transmembrane region" description="Helical" evidence="5">
    <location>
        <begin position="7"/>
        <end position="29"/>
    </location>
</feature>
<dbReference type="GO" id="GO:0005886">
    <property type="term" value="C:plasma membrane"/>
    <property type="evidence" value="ECO:0007669"/>
    <property type="project" value="UniProtKB-ARBA"/>
</dbReference>
<reference evidence="6" key="1">
    <citation type="submission" date="2010-03" db="EMBL/GenBank/DDBJ databases">
        <title>The genome sequence of Ruminococcus sp. 18P13.</title>
        <authorList>
            <consortium name="metaHIT consortium -- http://www.metahit.eu/"/>
            <person name="Pajon A."/>
            <person name="Turner K."/>
            <person name="Parkhill J."/>
            <person name="Bernalier A."/>
        </authorList>
    </citation>
    <scope>NUCLEOTIDE SEQUENCE [LARGE SCALE GENOMIC DNA]</scope>
    <source>
        <strain evidence="6">Type strain: 18P13</strain>
    </source>
</reference>
<comment type="subcellular location">
    <subcellularLocation>
        <location evidence="1">Membrane</location>
        <topology evidence="1">Multi-pass membrane protein</topology>
    </subcellularLocation>
</comment>
<name>D4LDD8_RUMC1</name>
<dbReference type="InterPro" id="IPR003339">
    <property type="entry name" value="ABC/ECF_trnsptr_transmembrane"/>
</dbReference>
<dbReference type="PATRIC" id="fig|213810.4.peg.1439"/>
<dbReference type="GeneID" id="83157183"/>
<evidence type="ECO:0000256" key="5">
    <source>
        <dbReference type="SAM" id="Phobius"/>
    </source>
</evidence>
<keyword evidence="2 5" id="KW-0812">Transmembrane</keyword>
<protein>
    <submittedName>
        <fullName evidence="6">ABC-type cobalt transport system, permease component CbiQ and related transporters</fullName>
    </submittedName>
</protein>
<dbReference type="EMBL" id="FP929052">
    <property type="protein sequence ID" value="CBL17633.1"/>
    <property type="molecule type" value="Genomic_DNA"/>
</dbReference>
<keyword evidence="7" id="KW-1185">Reference proteome</keyword>
<dbReference type="RefSeq" id="WP_015558539.1">
    <property type="nucleotide sequence ID" value="NC_021039.1"/>
</dbReference>
<evidence type="ECO:0000256" key="3">
    <source>
        <dbReference type="ARBA" id="ARBA00022989"/>
    </source>
</evidence>
<dbReference type="HOGENOM" id="CLU_064704_0_1_9"/>
<evidence type="ECO:0000256" key="2">
    <source>
        <dbReference type="ARBA" id="ARBA00022692"/>
    </source>
</evidence>
<organism evidence="6 7">
    <name type="scientific">Ruminococcus champanellensis (strain DSM 18848 / JCM 17042 / KCTC 15320 / 18P13)</name>
    <dbReference type="NCBI Taxonomy" id="213810"/>
    <lineage>
        <taxon>Bacteria</taxon>
        <taxon>Bacillati</taxon>
        <taxon>Bacillota</taxon>
        <taxon>Clostridia</taxon>
        <taxon>Eubacteriales</taxon>
        <taxon>Oscillospiraceae</taxon>
        <taxon>Ruminococcus</taxon>
    </lineage>
</organism>
<dbReference type="KEGG" id="rch:RUM_15400"/>
<accession>D4LDD8</accession>
<evidence type="ECO:0000313" key="6">
    <source>
        <dbReference type="EMBL" id="CBL17633.1"/>
    </source>
</evidence>
<dbReference type="STRING" id="213810.RUM_15400"/>
<feature type="transmembrane region" description="Helical" evidence="5">
    <location>
        <begin position="49"/>
        <end position="70"/>
    </location>
</feature>
<feature type="transmembrane region" description="Helical" evidence="5">
    <location>
        <begin position="120"/>
        <end position="142"/>
    </location>
</feature>
<gene>
    <name evidence="6" type="ordered locus">RUM_15400</name>
</gene>
<dbReference type="Proteomes" id="UP000007054">
    <property type="component" value="Chromosome"/>
</dbReference>